<keyword evidence="5" id="KW-1185">Reference proteome</keyword>
<organism evidence="3 4">
    <name type="scientific">Methylobacterium dankookense</name>
    <dbReference type="NCBI Taxonomy" id="560405"/>
    <lineage>
        <taxon>Bacteria</taxon>
        <taxon>Pseudomonadati</taxon>
        <taxon>Pseudomonadota</taxon>
        <taxon>Alphaproteobacteria</taxon>
        <taxon>Hyphomicrobiales</taxon>
        <taxon>Methylobacteriaceae</taxon>
        <taxon>Methylobacterium</taxon>
    </lineage>
</organism>
<protein>
    <submittedName>
        <fullName evidence="3">Uncharacterized protein</fullName>
    </submittedName>
</protein>
<evidence type="ECO:0000313" key="5">
    <source>
        <dbReference type="Proteomes" id="UP001055303"/>
    </source>
</evidence>
<dbReference type="Proteomes" id="UP001055303">
    <property type="component" value="Unassembled WGS sequence"/>
</dbReference>
<evidence type="ECO:0000313" key="4">
    <source>
        <dbReference type="Proteomes" id="UP000401717"/>
    </source>
</evidence>
<reference evidence="2" key="3">
    <citation type="submission" date="2021-08" db="EMBL/GenBank/DDBJ databases">
        <authorList>
            <person name="Tani A."/>
            <person name="Ola A."/>
            <person name="Ogura Y."/>
            <person name="Katsura K."/>
            <person name="Hayashi T."/>
        </authorList>
    </citation>
    <scope>NUCLEOTIDE SEQUENCE</scope>
    <source>
        <strain evidence="2">DSM 22415</strain>
    </source>
</reference>
<gene>
    <name evidence="2" type="ORF">IFDJLNFL_4731</name>
    <name evidence="3" type="ORF">MTDSW087_01242</name>
</gene>
<sequence>MDNVIRPNFGRKAPEPQPPAHEDEHALRMLGQAGAFLVGLIEDEDGPEGPSFKVVVGPCPGDTVEAVAVMPATPAGRIDAEMVGMAVLRTLELVAEQDAPGIA</sequence>
<accession>A0A564FV50</accession>
<dbReference type="OrthoDB" id="8002947at2"/>
<dbReference type="AlphaFoldDB" id="A0A564FV50"/>
<dbReference type="EMBL" id="BPQI01000171">
    <property type="protein sequence ID" value="GJD58807.1"/>
    <property type="molecule type" value="Genomic_DNA"/>
</dbReference>
<dbReference type="RefSeq" id="WP_144761625.1">
    <property type="nucleotide sequence ID" value="NZ_BPQI01000171.1"/>
</dbReference>
<evidence type="ECO:0000313" key="2">
    <source>
        <dbReference type="EMBL" id="GJD58807.1"/>
    </source>
</evidence>
<reference evidence="2" key="2">
    <citation type="journal article" date="2021" name="Front. Microbiol.">
        <title>Comprehensive Comparative Genomics and Phenotyping of Methylobacterium Species.</title>
        <authorList>
            <person name="Alessa O."/>
            <person name="Ogura Y."/>
            <person name="Fujitani Y."/>
            <person name="Takami H."/>
            <person name="Hayashi T."/>
            <person name="Sahin N."/>
            <person name="Tani A."/>
        </authorList>
    </citation>
    <scope>NUCLEOTIDE SEQUENCE</scope>
    <source>
        <strain evidence="2">DSM 22415</strain>
    </source>
</reference>
<dbReference type="Proteomes" id="UP000401717">
    <property type="component" value="Unassembled WGS sequence"/>
</dbReference>
<proteinExistence type="predicted"/>
<name>A0A564FV50_9HYPH</name>
<evidence type="ECO:0000313" key="3">
    <source>
        <dbReference type="EMBL" id="VUF11560.1"/>
    </source>
</evidence>
<feature type="region of interest" description="Disordered" evidence="1">
    <location>
        <begin position="1"/>
        <end position="21"/>
    </location>
</feature>
<dbReference type="EMBL" id="CABFVH010000005">
    <property type="protein sequence ID" value="VUF11560.1"/>
    <property type="molecule type" value="Genomic_DNA"/>
</dbReference>
<evidence type="ECO:0000256" key="1">
    <source>
        <dbReference type="SAM" id="MobiDB-lite"/>
    </source>
</evidence>
<reference evidence="3 4" key="1">
    <citation type="submission" date="2019-06" db="EMBL/GenBank/DDBJ databases">
        <authorList>
            <person name="Rodrigo-Torres L."/>
            <person name="Arahal R. D."/>
            <person name="Lucena T."/>
        </authorList>
    </citation>
    <scope>NUCLEOTIDE SEQUENCE [LARGE SCALE GENOMIC DNA]</scope>
    <source>
        <strain evidence="3 4">SW08-7</strain>
    </source>
</reference>